<accession>A0ABV0FXX1</accession>
<keyword evidence="4" id="KW-1185">Reference proteome</keyword>
<dbReference type="SUPFAM" id="SSF111369">
    <property type="entry name" value="HlyD-like secretion proteins"/>
    <property type="match status" value="1"/>
</dbReference>
<evidence type="ECO:0000256" key="1">
    <source>
        <dbReference type="ARBA" id="ARBA00022448"/>
    </source>
</evidence>
<dbReference type="EMBL" id="JBDPZD010000001">
    <property type="protein sequence ID" value="MEO3690770.1"/>
    <property type="molecule type" value="Genomic_DNA"/>
</dbReference>
<evidence type="ECO:0000256" key="2">
    <source>
        <dbReference type="SAM" id="SignalP"/>
    </source>
</evidence>
<gene>
    <name evidence="3" type="ORF">ABDJ85_04765</name>
</gene>
<organism evidence="3 4">
    <name type="scientific">Roseateles paludis</name>
    <dbReference type="NCBI Taxonomy" id="3145238"/>
    <lineage>
        <taxon>Bacteria</taxon>
        <taxon>Pseudomonadati</taxon>
        <taxon>Pseudomonadota</taxon>
        <taxon>Betaproteobacteria</taxon>
        <taxon>Burkholderiales</taxon>
        <taxon>Sphaerotilaceae</taxon>
        <taxon>Roseateles</taxon>
    </lineage>
</organism>
<dbReference type="Gene3D" id="2.40.420.20">
    <property type="match status" value="1"/>
</dbReference>
<protein>
    <submittedName>
        <fullName evidence="3">HlyD family efflux transporter periplasmic adaptor subunit</fullName>
    </submittedName>
</protein>
<sequence>MKALVLMLAAWMLSTLPAQAAEPVQRLPDGSLQLPIEAQRRLDIRTQLTQPGEAARTLTLPGRVVMDPNAGGRVQALAGGRVVPGPQGLPVPGQTVQAGQVLAYVAYGANPVEAANQQAQLAELRSQGSLAAQRVARLELLEGTVPRKDIEAARAELASLTAREQAVAPSVGAREALRAPISGVVASNHAVAGQVVEPRELLFELVDPARLMVEASTADTALATSLAPRSPARLVGVPAAQLQLLGAARALRDGLVTLSFRAQPIKGTASLPLALGQPVQVLVALPQRQAGVVLPAAALTRSPANEPVIWLKTGAERFVPQPVQAQPLDASMVLVTHGLAESQRVVVQGAALLSQFR</sequence>
<dbReference type="PANTHER" id="PTHR30097">
    <property type="entry name" value="CATION EFFLUX SYSTEM PROTEIN CUSB"/>
    <property type="match status" value="1"/>
</dbReference>
<dbReference type="InterPro" id="IPR051909">
    <property type="entry name" value="MFP_Cation_Efflux"/>
</dbReference>
<comment type="caution">
    <text evidence="3">The sequence shown here is derived from an EMBL/GenBank/DDBJ whole genome shotgun (WGS) entry which is preliminary data.</text>
</comment>
<keyword evidence="2" id="KW-0732">Signal</keyword>
<feature type="signal peptide" evidence="2">
    <location>
        <begin position="1"/>
        <end position="20"/>
    </location>
</feature>
<dbReference type="Proteomes" id="UP001495147">
    <property type="component" value="Unassembled WGS sequence"/>
</dbReference>
<dbReference type="PANTHER" id="PTHR30097:SF4">
    <property type="entry name" value="SLR6042 PROTEIN"/>
    <property type="match status" value="1"/>
</dbReference>
<dbReference type="Gene3D" id="2.40.50.100">
    <property type="match status" value="1"/>
</dbReference>
<evidence type="ECO:0000313" key="4">
    <source>
        <dbReference type="Proteomes" id="UP001495147"/>
    </source>
</evidence>
<proteinExistence type="predicted"/>
<evidence type="ECO:0000313" key="3">
    <source>
        <dbReference type="EMBL" id="MEO3690770.1"/>
    </source>
</evidence>
<name>A0ABV0FXX1_9BURK</name>
<reference evidence="3 4" key="1">
    <citation type="submission" date="2024-05" db="EMBL/GenBank/DDBJ databases">
        <title>Roseateles sp. DJS-2-20 16S ribosomal RNA gene Genome sequencing and assembly.</title>
        <authorList>
            <person name="Woo H."/>
        </authorList>
    </citation>
    <scope>NUCLEOTIDE SEQUENCE [LARGE SCALE GENOMIC DNA]</scope>
    <source>
        <strain evidence="3 4">DJS-2-20</strain>
    </source>
</reference>
<dbReference type="RefSeq" id="WP_347703592.1">
    <property type="nucleotide sequence ID" value="NZ_JBDPZD010000001.1"/>
</dbReference>
<feature type="chain" id="PRO_5045728622" evidence="2">
    <location>
        <begin position="21"/>
        <end position="357"/>
    </location>
</feature>
<keyword evidence="1" id="KW-0813">Transport</keyword>